<dbReference type="Pfam" id="PF13391">
    <property type="entry name" value="HNH_2"/>
    <property type="match status" value="1"/>
</dbReference>
<accession>D8UK00</accession>
<proteinExistence type="predicted"/>
<dbReference type="Proteomes" id="UP000001058">
    <property type="component" value="Unassembled WGS sequence"/>
</dbReference>
<dbReference type="InterPro" id="IPR003615">
    <property type="entry name" value="HNH_nuc"/>
</dbReference>
<gene>
    <name evidence="3" type="ORF">VOLCADRAFT_100322</name>
</gene>
<organism evidence="4">
    <name type="scientific">Volvox carteri f. nagariensis</name>
    <dbReference type="NCBI Taxonomy" id="3068"/>
    <lineage>
        <taxon>Eukaryota</taxon>
        <taxon>Viridiplantae</taxon>
        <taxon>Chlorophyta</taxon>
        <taxon>core chlorophytes</taxon>
        <taxon>Chlorophyceae</taxon>
        <taxon>CS clade</taxon>
        <taxon>Chlamydomonadales</taxon>
        <taxon>Volvocaceae</taxon>
        <taxon>Volvox</taxon>
    </lineage>
</organism>
<feature type="domain" description="HNH nuclease" evidence="2">
    <location>
        <begin position="151"/>
        <end position="232"/>
    </location>
</feature>
<keyword evidence="4" id="KW-1185">Reference proteome</keyword>
<dbReference type="OrthoDB" id="10554507at2759"/>
<dbReference type="RefSeq" id="XP_002958978.1">
    <property type="nucleotide sequence ID" value="XM_002958932.1"/>
</dbReference>
<evidence type="ECO:0000313" key="3">
    <source>
        <dbReference type="EMBL" id="EFJ39953.1"/>
    </source>
</evidence>
<reference evidence="3 4" key="1">
    <citation type="journal article" date="2010" name="Science">
        <title>Genomic analysis of organismal complexity in the multicellular green alga Volvox carteri.</title>
        <authorList>
            <person name="Prochnik S.E."/>
            <person name="Umen J."/>
            <person name="Nedelcu A.M."/>
            <person name="Hallmann A."/>
            <person name="Miller S.M."/>
            <person name="Nishii I."/>
            <person name="Ferris P."/>
            <person name="Kuo A."/>
            <person name="Mitros T."/>
            <person name="Fritz-Laylin L.K."/>
            <person name="Hellsten U."/>
            <person name="Chapman J."/>
            <person name="Simakov O."/>
            <person name="Rensing S.A."/>
            <person name="Terry A."/>
            <person name="Pangilinan J."/>
            <person name="Kapitonov V."/>
            <person name="Jurka J."/>
            <person name="Salamov A."/>
            <person name="Shapiro H."/>
            <person name="Schmutz J."/>
            <person name="Grimwood J."/>
            <person name="Lindquist E."/>
            <person name="Lucas S."/>
            <person name="Grigoriev I.V."/>
            <person name="Schmitt R."/>
            <person name="Kirk D."/>
            <person name="Rokhsar D.S."/>
        </authorList>
    </citation>
    <scope>NUCLEOTIDE SEQUENCE [LARGE SCALE GENOMIC DNA]</scope>
    <source>
        <strain evidence="4">f. Nagariensis / Eve</strain>
    </source>
</reference>
<evidence type="ECO:0000256" key="1">
    <source>
        <dbReference type="SAM" id="Coils"/>
    </source>
</evidence>
<sequence length="270" mass="30397">MEEVAKEKAGLEDKIKDLQGKIKDLQGKIKVLEVKIIEVEDKLEAEEDKEERSYLRAKELALDRQLAGLQEQLAELLKEKNRLAGGDSAMDALVMKVARALIGVKAVLKPVLKPVLQHAYRPRSNSSVESEYRPAALQHYTGELQPRYAMCAVSGVQLPLQDVTASHIYQRWWPPMQPNRPTYRYLLLIPCVCDASIRDLKVEMKDVKINDPCNILLMHCNIKKHFDSFVFTGSTPVISITAVCTKLSIADPHDKVESAFAVAPQKQLKL</sequence>
<dbReference type="InParanoid" id="D8UK00"/>
<dbReference type="AlphaFoldDB" id="D8UK00"/>
<feature type="coiled-coil region" evidence="1">
    <location>
        <begin position="1"/>
        <end position="86"/>
    </location>
</feature>
<name>D8UK00_VOLCA</name>
<evidence type="ECO:0000259" key="2">
    <source>
        <dbReference type="Pfam" id="PF13391"/>
    </source>
</evidence>
<dbReference type="EMBL" id="GL378434">
    <property type="protein sequence ID" value="EFJ39953.1"/>
    <property type="molecule type" value="Genomic_DNA"/>
</dbReference>
<evidence type="ECO:0000313" key="4">
    <source>
        <dbReference type="Proteomes" id="UP000001058"/>
    </source>
</evidence>
<dbReference type="KEGG" id="vcn:VOLCADRAFT_100322"/>
<dbReference type="GeneID" id="9625648"/>
<protein>
    <recommendedName>
        <fullName evidence="2">HNH nuclease domain-containing protein</fullName>
    </recommendedName>
</protein>
<dbReference type="Gene3D" id="1.10.287.1490">
    <property type="match status" value="1"/>
</dbReference>
<keyword evidence="1" id="KW-0175">Coiled coil</keyword>